<organism evidence="2 3">
    <name type="scientific">Saccharothrix espanaensis (strain ATCC 51144 / DSM 44229 / JCM 9112 / NBRC 15066 / NRRL 15764)</name>
    <dbReference type="NCBI Taxonomy" id="1179773"/>
    <lineage>
        <taxon>Bacteria</taxon>
        <taxon>Bacillati</taxon>
        <taxon>Actinomycetota</taxon>
        <taxon>Actinomycetes</taxon>
        <taxon>Pseudonocardiales</taxon>
        <taxon>Pseudonocardiaceae</taxon>
        <taxon>Saccharothrix</taxon>
    </lineage>
</organism>
<dbReference type="AlphaFoldDB" id="K0JS50"/>
<reference evidence="2 3" key="1">
    <citation type="journal article" date="2012" name="BMC Genomics">
        <title>Complete genome sequence of Saccharothrix espanaensis DSM 44229T and comparison to the other completely sequenced Pseudonocardiaceae.</title>
        <authorList>
            <person name="Strobel T."/>
            <person name="Al-Dilaimi A."/>
            <person name="Blom J."/>
            <person name="Gessner A."/>
            <person name="Kalinowski J."/>
            <person name="Luzhetska M."/>
            <person name="Puhler A."/>
            <person name="Szczepanowski R."/>
            <person name="Bechthold A."/>
            <person name="Ruckert C."/>
        </authorList>
    </citation>
    <scope>NUCLEOTIDE SEQUENCE [LARGE SCALE GENOMIC DNA]</scope>
    <source>
        <strain evidence="3">ATCC 51144 / DSM 44229 / JCM 9112 / NBRC 15066 / NRRL 15764</strain>
    </source>
</reference>
<dbReference type="HOGENOM" id="CLU_054946_0_0_11"/>
<gene>
    <name evidence="2" type="ordered locus">BN6_02870</name>
</gene>
<dbReference type="EMBL" id="HE804045">
    <property type="protein sequence ID" value="CCH27619.1"/>
    <property type="molecule type" value="Genomic_DNA"/>
</dbReference>
<feature type="compositionally biased region" description="Basic and acidic residues" evidence="1">
    <location>
        <begin position="361"/>
        <end position="373"/>
    </location>
</feature>
<evidence type="ECO:0000313" key="2">
    <source>
        <dbReference type="EMBL" id="CCH27619.1"/>
    </source>
</evidence>
<accession>K0JS50</accession>
<keyword evidence="3" id="KW-1185">Reference proteome</keyword>
<dbReference type="Proteomes" id="UP000006281">
    <property type="component" value="Chromosome"/>
</dbReference>
<protein>
    <submittedName>
        <fullName evidence="2">Uncharacterized protein</fullName>
    </submittedName>
</protein>
<name>K0JS50_SACES</name>
<feature type="compositionally biased region" description="Basic and acidic residues" evidence="1">
    <location>
        <begin position="397"/>
        <end position="411"/>
    </location>
</feature>
<dbReference type="PATRIC" id="fig|1179773.3.peg.291"/>
<feature type="region of interest" description="Disordered" evidence="1">
    <location>
        <begin position="485"/>
        <end position="513"/>
    </location>
</feature>
<evidence type="ECO:0000313" key="3">
    <source>
        <dbReference type="Proteomes" id="UP000006281"/>
    </source>
</evidence>
<proteinExistence type="predicted"/>
<feature type="compositionally biased region" description="Pro residues" evidence="1">
    <location>
        <begin position="272"/>
        <end position="283"/>
    </location>
</feature>
<feature type="compositionally biased region" description="Polar residues" evidence="1">
    <location>
        <begin position="293"/>
        <end position="318"/>
    </location>
</feature>
<dbReference type="STRING" id="1179773.BN6_02870"/>
<feature type="region of interest" description="Disordered" evidence="1">
    <location>
        <begin position="223"/>
        <end position="442"/>
    </location>
</feature>
<sequence>MTNDGVGLPVRLHELLLALAGRVDDDALTQARELLAVAELDRAVELVTGVLLAGRIPVSVDERREIGRLLGEVRSDRSLADKLFAVEQVPVPRHRFSVESDPADGLAEVIGKTASVLPDVRSVRATWRSSPAGATPGPLPQRVVLVDIGPSGFAPATAYRVDTVLRQAGIRAAVEVLTVGVPLGEYHAAAVTTAREVFFQTMTAPAPPPDPATWFDGEVRDEAPVVEPEPVPAEPEAGSKSRRARVDPFEGSQPFPPKPVKRLPVRDAADPATPPPATPPPATPSHLTPSHTAPSHLTPSHTAPSHLTPSHTAPSHTAPSHEAASDAVDVEVDTGPVDALDDVRAEVGPNVEVGDPVASDVDPHVDPHADSRPDSLNGSRNDAYLDSLNESLNSSRNDVRNGVHEPHEDYPRPLNGEPRNGEPHGGEPPLSRAEVTTELGPDDLAALQAALADGHAPAAVQLPPTVDAKLSDRERALLQQLHEELAQREQQSWPSGPEYVNGVHKPNNGKFPG</sequence>
<dbReference type="KEGG" id="sesp:BN6_02870"/>
<dbReference type="eggNOG" id="ENOG5033QJI">
    <property type="taxonomic scope" value="Bacteria"/>
</dbReference>
<evidence type="ECO:0000256" key="1">
    <source>
        <dbReference type="SAM" id="MobiDB-lite"/>
    </source>
</evidence>